<evidence type="ECO:0000256" key="7">
    <source>
        <dbReference type="ARBA" id="ARBA00022737"/>
    </source>
</evidence>
<keyword evidence="8" id="KW-0547">Nucleotide-binding</keyword>
<evidence type="ECO:0000256" key="2">
    <source>
        <dbReference type="ARBA" id="ARBA00008684"/>
    </source>
</evidence>
<dbReference type="InterPro" id="IPR000719">
    <property type="entry name" value="Prot_kinase_dom"/>
</dbReference>
<dbReference type="Gene3D" id="1.10.510.10">
    <property type="entry name" value="Transferase(Phosphotransferase) domain 1"/>
    <property type="match status" value="1"/>
</dbReference>
<evidence type="ECO:0000256" key="16">
    <source>
        <dbReference type="SAM" id="Phobius"/>
    </source>
</evidence>
<feature type="region of interest" description="Disordered" evidence="15">
    <location>
        <begin position="494"/>
        <end position="520"/>
    </location>
</feature>
<keyword evidence="4" id="KW-0433">Leucine-rich repeat</keyword>
<dbReference type="Pfam" id="PF00069">
    <property type="entry name" value="Pkinase"/>
    <property type="match status" value="1"/>
</dbReference>
<reference evidence="19 20" key="2">
    <citation type="submission" date="2024-10" db="EMBL/GenBank/DDBJ databases">
        <authorList>
            <person name="Ryan C."/>
        </authorList>
    </citation>
    <scope>NUCLEOTIDE SEQUENCE [LARGE SCALE GENOMIC DNA]</scope>
</reference>
<organism evidence="19 20">
    <name type="scientific">Urochloa decumbens</name>
    <dbReference type="NCBI Taxonomy" id="240449"/>
    <lineage>
        <taxon>Eukaryota</taxon>
        <taxon>Viridiplantae</taxon>
        <taxon>Streptophyta</taxon>
        <taxon>Embryophyta</taxon>
        <taxon>Tracheophyta</taxon>
        <taxon>Spermatophyta</taxon>
        <taxon>Magnoliopsida</taxon>
        <taxon>Liliopsida</taxon>
        <taxon>Poales</taxon>
        <taxon>Poaceae</taxon>
        <taxon>PACMAD clade</taxon>
        <taxon>Panicoideae</taxon>
        <taxon>Panicodae</taxon>
        <taxon>Paniceae</taxon>
        <taxon>Melinidinae</taxon>
        <taxon>Urochloa</taxon>
    </lineage>
</organism>
<evidence type="ECO:0000256" key="5">
    <source>
        <dbReference type="ARBA" id="ARBA00022692"/>
    </source>
</evidence>
<dbReference type="SMART" id="SM00369">
    <property type="entry name" value="LRR_TYP"/>
    <property type="match status" value="5"/>
</dbReference>
<dbReference type="GO" id="GO:0005524">
    <property type="term" value="F:ATP binding"/>
    <property type="evidence" value="ECO:0007669"/>
    <property type="project" value="UniProtKB-KW"/>
</dbReference>
<evidence type="ECO:0000256" key="15">
    <source>
        <dbReference type="SAM" id="MobiDB-lite"/>
    </source>
</evidence>
<dbReference type="InterPro" id="IPR003591">
    <property type="entry name" value="Leu-rich_rpt_typical-subtyp"/>
</dbReference>
<dbReference type="InterPro" id="IPR013210">
    <property type="entry name" value="LRR_N_plant-typ"/>
</dbReference>
<evidence type="ECO:0000256" key="11">
    <source>
        <dbReference type="ARBA" id="ARBA00023136"/>
    </source>
</evidence>
<proteinExistence type="inferred from homology"/>
<dbReference type="SUPFAM" id="SSF52058">
    <property type="entry name" value="L domain-like"/>
    <property type="match status" value="1"/>
</dbReference>
<protein>
    <recommendedName>
        <fullName evidence="18">Protein kinase domain-containing protein</fullName>
    </recommendedName>
</protein>
<gene>
    <name evidence="19" type="ORF">URODEC1_LOCUS49044</name>
</gene>
<dbReference type="InterPro" id="IPR011009">
    <property type="entry name" value="Kinase-like_dom_sf"/>
</dbReference>
<evidence type="ECO:0000259" key="18">
    <source>
        <dbReference type="PROSITE" id="PS50011"/>
    </source>
</evidence>
<name>A0ABC8ZXF9_9POAL</name>
<keyword evidence="6 17" id="KW-0732">Signal</keyword>
<dbReference type="InterPro" id="IPR052422">
    <property type="entry name" value="Auxin_Ser/Thr_Kinase"/>
</dbReference>
<dbReference type="Pfam" id="PF08263">
    <property type="entry name" value="LRRNT_2"/>
    <property type="match status" value="2"/>
</dbReference>
<feature type="chain" id="PRO_5044872053" description="Protein kinase domain-containing protein" evidence="17">
    <location>
        <begin position="18"/>
        <end position="854"/>
    </location>
</feature>
<dbReference type="InterPro" id="IPR008271">
    <property type="entry name" value="Ser/Thr_kinase_AS"/>
</dbReference>
<keyword evidence="3" id="KW-1003">Cell membrane</keyword>
<dbReference type="Gene3D" id="3.30.200.20">
    <property type="entry name" value="Phosphorylase Kinase, domain 1"/>
    <property type="match status" value="1"/>
</dbReference>
<keyword evidence="7" id="KW-0677">Repeat</keyword>
<keyword evidence="13" id="KW-0675">Receptor</keyword>
<evidence type="ECO:0000256" key="1">
    <source>
        <dbReference type="ARBA" id="ARBA00004162"/>
    </source>
</evidence>
<dbReference type="Pfam" id="PF13855">
    <property type="entry name" value="LRR_8"/>
    <property type="match status" value="1"/>
</dbReference>
<dbReference type="FunFam" id="1.10.510.10:FF:000468">
    <property type="entry name" value="PTI1-like tyrosine-protein kinase 3"/>
    <property type="match status" value="1"/>
</dbReference>
<feature type="domain" description="Protein kinase" evidence="18">
    <location>
        <begin position="535"/>
        <end position="788"/>
    </location>
</feature>
<comment type="similarity">
    <text evidence="2">Belongs to the protein kinase superfamily. Ser/Thr protein kinase family.</text>
</comment>
<accession>A0ABC8ZXF9</accession>
<feature type="transmembrane region" description="Helical" evidence="16">
    <location>
        <begin position="461"/>
        <end position="484"/>
    </location>
</feature>
<keyword evidence="11 16" id="KW-0472">Membrane</keyword>
<dbReference type="PANTHER" id="PTHR47986">
    <property type="entry name" value="OSJNBA0070M12.3 PROTEIN"/>
    <property type="match status" value="1"/>
</dbReference>
<comment type="subcellular location">
    <subcellularLocation>
        <location evidence="1">Cell membrane</location>
        <topology evidence="1">Single-pass membrane protein</topology>
    </subcellularLocation>
</comment>
<dbReference type="PRINTS" id="PR00019">
    <property type="entry name" value="LEURICHRPT"/>
</dbReference>
<dbReference type="Proteomes" id="UP001497457">
    <property type="component" value="Chromosome 2b"/>
</dbReference>
<dbReference type="EMBL" id="OZ075112">
    <property type="protein sequence ID" value="CAL4968478.1"/>
    <property type="molecule type" value="Genomic_DNA"/>
</dbReference>
<evidence type="ECO:0000256" key="13">
    <source>
        <dbReference type="ARBA" id="ARBA00023170"/>
    </source>
</evidence>
<evidence type="ECO:0000256" key="3">
    <source>
        <dbReference type="ARBA" id="ARBA00022475"/>
    </source>
</evidence>
<keyword evidence="5 16" id="KW-0812">Transmembrane</keyword>
<keyword evidence="9" id="KW-0067">ATP-binding</keyword>
<evidence type="ECO:0000256" key="8">
    <source>
        <dbReference type="ARBA" id="ARBA00022741"/>
    </source>
</evidence>
<dbReference type="GO" id="GO:0005886">
    <property type="term" value="C:plasma membrane"/>
    <property type="evidence" value="ECO:0007669"/>
    <property type="project" value="UniProtKB-SubCell"/>
</dbReference>
<evidence type="ECO:0000256" key="4">
    <source>
        <dbReference type="ARBA" id="ARBA00022614"/>
    </source>
</evidence>
<dbReference type="FunFam" id="3.80.10.10:FF:000129">
    <property type="entry name" value="Leucine-rich repeat receptor-like kinase"/>
    <property type="match status" value="1"/>
</dbReference>
<evidence type="ECO:0000256" key="17">
    <source>
        <dbReference type="SAM" id="SignalP"/>
    </source>
</evidence>
<dbReference type="Gene3D" id="3.80.10.10">
    <property type="entry name" value="Ribonuclease Inhibitor"/>
    <property type="match status" value="2"/>
</dbReference>
<evidence type="ECO:0000256" key="6">
    <source>
        <dbReference type="ARBA" id="ARBA00022729"/>
    </source>
</evidence>
<dbReference type="SMART" id="SM00220">
    <property type="entry name" value="S_TKc"/>
    <property type="match status" value="1"/>
</dbReference>
<dbReference type="PROSITE" id="PS00108">
    <property type="entry name" value="PROTEIN_KINASE_ST"/>
    <property type="match status" value="1"/>
</dbReference>
<dbReference type="AlphaFoldDB" id="A0ABC8ZXF9"/>
<keyword evidence="12" id="KW-1015">Disulfide bond</keyword>
<dbReference type="InterPro" id="IPR032675">
    <property type="entry name" value="LRR_dom_sf"/>
</dbReference>
<evidence type="ECO:0000256" key="10">
    <source>
        <dbReference type="ARBA" id="ARBA00022989"/>
    </source>
</evidence>
<sequence length="854" mass="93216">MGGAAFLSLLLITTSMAYSSTDVAAARPATAKSRDATAIAEFTKHLSNPPPSWVHGGDACSGNYVGINCDRYGRVTGINLTDMGLSGTLTSLVSTLRALEFLELGGNRLTGAIPSLAGMVSLTRLVLRGNSFSSVPFDFFNGLTSLMYLDMDDLPLEPWVIPDAIGECTELQLLSASNVSITGELPATLANLKSLAMLWLSYNYIRGSLPPWVAKLRSLEIVGLHCQKSEEKISGKLDVFAPLENMRQLWVQSNSITGAIPDFNSSQLLSLNVSDNMLTGLVPTSLMGLKILQSVGLSKNFLQGPWPVFPHGVAVDMGSGNRFCLPSPGPCDGRVSTLLDVAGGFGFPLELAQTWAGNDPCIGNWTGIVCKNNSVVEINLSGKNLSGIISPAFANLSMLERLDLSKNQLKGVIPVALTTLRNLRILNVSNNDLSGPIPRFKSSVEVVTDQRSRNAKSKAQIIGIIVGSILGAFFVVLFACLCLYHLTKKKNTSESTVPTNISTRTQVTAGSTSSQPVSNLENPSIQALKDATNNFSEEMVLGRGGTVVVFKGFLNGQTVAIKKFDSACMSNKQMQDFLFEIKVIGKSSHRNLVSLLGYCTDDSERLLIYEFMPFGTLGEHLQLGDYDPLTWAQRMNISLDVAKGIQYLHNMADRPLIHRDLKTSNILLDQELRAKVSDFGLVRFADDKLSMSRPVGTFGYLAPEYADSGEITTKTDVYSYGVILMEIITGKKVIDNNLSQDERFLVPMFRLHVTDKEKLRTIVDPTLELNDNDWKNLEDLAYLAHHCTALQADRRPNIDHCVIVLSKMTSLWEPPLIEPEQAETSGKGKNIMEVLEDAYPSTGYEEAETSRRSD</sequence>
<feature type="signal peptide" evidence="17">
    <location>
        <begin position="1"/>
        <end position="17"/>
    </location>
</feature>
<evidence type="ECO:0000313" key="20">
    <source>
        <dbReference type="Proteomes" id="UP001497457"/>
    </source>
</evidence>
<evidence type="ECO:0000256" key="14">
    <source>
        <dbReference type="ARBA" id="ARBA00023180"/>
    </source>
</evidence>
<reference evidence="20" key="1">
    <citation type="submission" date="2024-06" db="EMBL/GenBank/DDBJ databases">
        <authorList>
            <person name="Ryan C."/>
        </authorList>
    </citation>
    <scope>NUCLEOTIDE SEQUENCE [LARGE SCALE GENOMIC DNA]</scope>
</reference>
<keyword evidence="14" id="KW-0325">Glycoprotein</keyword>
<dbReference type="SUPFAM" id="SSF56112">
    <property type="entry name" value="Protein kinase-like (PK-like)"/>
    <property type="match status" value="1"/>
</dbReference>
<evidence type="ECO:0000256" key="9">
    <source>
        <dbReference type="ARBA" id="ARBA00022840"/>
    </source>
</evidence>
<evidence type="ECO:0000256" key="12">
    <source>
        <dbReference type="ARBA" id="ARBA00023157"/>
    </source>
</evidence>
<dbReference type="PROSITE" id="PS50011">
    <property type="entry name" value="PROTEIN_KINASE_DOM"/>
    <property type="match status" value="1"/>
</dbReference>
<evidence type="ECO:0000313" key="19">
    <source>
        <dbReference type="EMBL" id="CAL4968478.1"/>
    </source>
</evidence>
<dbReference type="PANTHER" id="PTHR47986:SF34">
    <property type="entry name" value="RECEPTOR-LIKE KINASE TMK2"/>
    <property type="match status" value="1"/>
</dbReference>
<keyword evidence="10 16" id="KW-1133">Transmembrane helix</keyword>
<keyword evidence="20" id="KW-1185">Reference proteome</keyword>
<dbReference type="InterPro" id="IPR001611">
    <property type="entry name" value="Leu-rich_rpt"/>
</dbReference>